<sequence length="332" mass="37467">MNQDLLLRLFRSIDGEQTDDIVMVAEGIIEDERKKGHNKLADRLSGILSKNVKRAHSLKGELRNIFGASSLIPTDKRSNIPLAIEVPRDHLRHEMILSEETEEKIERIEKEFLARERLSHFGLKPKRRILLHGYPGCGKSMSAERIAWNIGLPFLKVKFDAVVSSYLGESASNLTKLFEAIKNFPCVLLLDEFDFIAQSRENKQDVGEMHRVVNILLNVLEDFDGPGLIIATTNLEGAIDKALFRRFDDIIELNKPAKTEISKILKSTLASMKVDKEVNLSQFSDKLKGFSAALCVKVAMDAAKLAVIQGDGTITNSFFERSLQENQRYNKE</sequence>
<protein>
    <submittedName>
        <fullName evidence="2">ATPase family associated with various cellular activities (AAA)</fullName>
    </submittedName>
</protein>
<dbReference type="InterPro" id="IPR027417">
    <property type="entry name" value="P-loop_NTPase"/>
</dbReference>
<proteinExistence type="predicted"/>
<dbReference type="RefSeq" id="WP_142531418.1">
    <property type="nucleotide sequence ID" value="NZ_CBCSJO010000029.1"/>
</dbReference>
<dbReference type="Gene3D" id="3.40.50.300">
    <property type="entry name" value="P-loop containing nucleotide triphosphate hydrolases"/>
    <property type="match status" value="1"/>
</dbReference>
<accession>A0A521FV87</accession>
<reference evidence="2 3" key="1">
    <citation type="submission" date="2017-05" db="EMBL/GenBank/DDBJ databases">
        <authorList>
            <person name="Varghese N."/>
            <person name="Submissions S."/>
        </authorList>
    </citation>
    <scope>NUCLEOTIDE SEQUENCE [LARGE SCALE GENOMIC DNA]</scope>
    <source>
        <strain evidence="2 3">DSM 19036</strain>
    </source>
</reference>
<dbReference type="OrthoDB" id="7438987at2"/>
<name>A0A521FV87_9SPHI</name>
<dbReference type="Pfam" id="PF00004">
    <property type="entry name" value="AAA"/>
    <property type="match status" value="1"/>
</dbReference>
<dbReference type="InterPro" id="IPR003593">
    <property type="entry name" value="AAA+_ATPase"/>
</dbReference>
<gene>
    <name evidence="2" type="ORF">SAMN06265348_1332</name>
</gene>
<feature type="domain" description="AAA+ ATPase" evidence="1">
    <location>
        <begin position="125"/>
        <end position="257"/>
    </location>
</feature>
<dbReference type="Gene3D" id="1.10.8.60">
    <property type="match status" value="1"/>
</dbReference>
<dbReference type="PANTHER" id="PTHR23077:SF198">
    <property type="entry name" value="ATP-DEPENDENT ZINC METALLOPROTEASE FTSH"/>
    <property type="match status" value="1"/>
</dbReference>
<dbReference type="GO" id="GO:0016887">
    <property type="term" value="F:ATP hydrolysis activity"/>
    <property type="evidence" value="ECO:0007669"/>
    <property type="project" value="InterPro"/>
</dbReference>
<keyword evidence="3" id="KW-1185">Reference proteome</keyword>
<evidence type="ECO:0000259" key="1">
    <source>
        <dbReference type="SMART" id="SM00382"/>
    </source>
</evidence>
<dbReference type="InterPro" id="IPR003959">
    <property type="entry name" value="ATPase_AAA_core"/>
</dbReference>
<dbReference type="SMART" id="SM00382">
    <property type="entry name" value="AAA"/>
    <property type="match status" value="1"/>
</dbReference>
<dbReference type="GO" id="GO:0005524">
    <property type="term" value="F:ATP binding"/>
    <property type="evidence" value="ECO:0007669"/>
    <property type="project" value="InterPro"/>
</dbReference>
<organism evidence="2 3">
    <name type="scientific">Pedobacter westerhofensis</name>
    <dbReference type="NCBI Taxonomy" id="425512"/>
    <lineage>
        <taxon>Bacteria</taxon>
        <taxon>Pseudomonadati</taxon>
        <taxon>Bacteroidota</taxon>
        <taxon>Sphingobacteriia</taxon>
        <taxon>Sphingobacteriales</taxon>
        <taxon>Sphingobacteriaceae</taxon>
        <taxon>Pedobacter</taxon>
    </lineage>
</organism>
<dbReference type="AlphaFoldDB" id="A0A521FV87"/>
<evidence type="ECO:0000313" key="2">
    <source>
        <dbReference type="EMBL" id="SMP00042.1"/>
    </source>
</evidence>
<dbReference type="PANTHER" id="PTHR23077">
    <property type="entry name" value="AAA-FAMILY ATPASE"/>
    <property type="match status" value="1"/>
</dbReference>
<dbReference type="InterPro" id="IPR050168">
    <property type="entry name" value="AAA_ATPase_domain"/>
</dbReference>
<dbReference type="Proteomes" id="UP000320300">
    <property type="component" value="Unassembled WGS sequence"/>
</dbReference>
<dbReference type="EMBL" id="FXTN01000033">
    <property type="protein sequence ID" value="SMP00042.1"/>
    <property type="molecule type" value="Genomic_DNA"/>
</dbReference>
<evidence type="ECO:0000313" key="3">
    <source>
        <dbReference type="Proteomes" id="UP000320300"/>
    </source>
</evidence>
<dbReference type="CDD" id="cd19481">
    <property type="entry name" value="RecA-like_protease"/>
    <property type="match status" value="1"/>
</dbReference>
<dbReference type="SUPFAM" id="SSF52540">
    <property type="entry name" value="P-loop containing nucleoside triphosphate hydrolases"/>
    <property type="match status" value="1"/>
</dbReference>